<dbReference type="RefSeq" id="WP_008515421.1">
    <property type="nucleotide sequence ID" value="NZ_ACJM01000004.1"/>
</dbReference>
<name>C0GET3_DETAL</name>
<organism evidence="2 3">
    <name type="scientific">Dethiobacter alkaliphilus AHT 1</name>
    <dbReference type="NCBI Taxonomy" id="555088"/>
    <lineage>
        <taxon>Bacteria</taxon>
        <taxon>Bacillati</taxon>
        <taxon>Bacillota</taxon>
        <taxon>Dethiobacteria</taxon>
        <taxon>Dethiobacterales</taxon>
        <taxon>Dethiobacteraceae</taxon>
        <taxon>Dethiobacter</taxon>
    </lineage>
</organism>
<dbReference type="STRING" id="555088.DealDRAFT_0992"/>
<protein>
    <recommendedName>
        <fullName evidence="1">Helix-turn-helix domain-containing protein</fullName>
    </recommendedName>
</protein>
<accession>C0GET3</accession>
<dbReference type="EMBL" id="ACJM01000004">
    <property type="protein sequence ID" value="EEG78115.1"/>
    <property type="molecule type" value="Genomic_DNA"/>
</dbReference>
<dbReference type="InterPro" id="IPR041657">
    <property type="entry name" value="HTH_17"/>
</dbReference>
<sequence>MIREKLTISVEEAGQILGIGRSLAYKLAKERAFPVLPLGRKLVVPTEEFYQWIREKSKTA</sequence>
<dbReference type="Proteomes" id="UP000006443">
    <property type="component" value="Unassembled WGS sequence"/>
</dbReference>
<dbReference type="AlphaFoldDB" id="C0GET3"/>
<evidence type="ECO:0000313" key="2">
    <source>
        <dbReference type="EMBL" id="EEG78115.1"/>
    </source>
</evidence>
<proteinExistence type="predicted"/>
<dbReference type="Pfam" id="PF12728">
    <property type="entry name" value="HTH_17"/>
    <property type="match status" value="1"/>
</dbReference>
<feature type="domain" description="Helix-turn-helix" evidence="1">
    <location>
        <begin position="9"/>
        <end position="56"/>
    </location>
</feature>
<dbReference type="OrthoDB" id="1684751at2"/>
<evidence type="ECO:0000259" key="1">
    <source>
        <dbReference type="Pfam" id="PF12728"/>
    </source>
</evidence>
<gene>
    <name evidence="2" type="ORF">DealDRAFT_0992</name>
</gene>
<keyword evidence="3" id="KW-1185">Reference proteome</keyword>
<reference evidence="2 3" key="1">
    <citation type="submission" date="2009-02" db="EMBL/GenBank/DDBJ databases">
        <title>Sequencing of the draft genome and assembly of Dethiobacter alkaliphilus AHT 1.</title>
        <authorList>
            <consortium name="US DOE Joint Genome Institute (JGI-PGF)"/>
            <person name="Lucas S."/>
            <person name="Copeland A."/>
            <person name="Lapidus A."/>
            <person name="Glavina del Rio T."/>
            <person name="Dalin E."/>
            <person name="Tice H."/>
            <person name="Bruce D."/>
            <person name="Goodwin L."/>
            <person name="Pitluck S."/>
            <person name="Larimer F."/>
            <person name="Land M.L."/>
            <person name="Hauser L."/>
            <person name="Muyzer G."/>
        </authorList>
    </citation>
    <scope>NUCLEOTIDE SEQUENCE [LARGE SCALE GENOMIC DNA]</scope>
    <source>
        <strain evidence="2 3">AHT 1</strain>
    </source>
</reference>
<comment type="caution">
    <text evidence="2">The sequence shown here is derived from an EMBL/GenBank/DDBJ whole genome shotgun (WGS) entry which is preliminary data.</text>
</comment>
<evidence type="ECO:0000313" key="3">
    <source>
        <dbReference type="Proteomes" id="UP000006443"/>
    </source>
</evidence>